<proteinExistence type="predicted"/>
<dbReference type="EMBL" id="CCKQ01005082">
    <property type="protein sequence ID" value="CDW76235.1"/>
    <property type="molecule type" value="Genomic_DNA"/>
</dbReference>
<gene>
    <name evidence="2" type="primary">Contig15473.g16492</name>
    <name evidence="2" type="ORF">STYLEM_5235</name>
</gene>
<reference evidence="2 3" key="1">
    <citation type="submission" date="2014-06" db="EMBL/GenBank/DDBJ databases">
        <authorList>
            <person name="Swart Estienne"/>
        </authorList>
    </citation>
    <scope>NUCLEOTIDE SEQUENCE [LARGE SCALE GENOMIC DNA]</scope>
    <source>
        <strain evidence="2 3">130c</strain>
    </source>
</reference>
<keyword evidence="3" id="KW-1185">Reference proteome</keyword>
<dbReference type="InParanoid" id="A0A078A271"/>
<accession>A0A078A271</accession>
<dbReference type="AlphaFoldDB" id="A0A078A271"/>
<name>A0A078A271_STYLE</name>
<protein>
    <submittedName>
        <fullName evidence="2">Uncharacterized protein</fullName>
    </submittedName>
</protein>
<evidence type="ECO:0000256" key="1">
    <source>
        <dbReference type="SAM" id="MobiDB-lite"/>
    </source>
</evidence>
<feature type="compositionally biased region" description="Polar residues" evidence="1">
    <location>
        <begin position="1"/>
        <end position="10"/>
    </location>
</feature>
<feature type="region of interest" description="Disordered" evidence="1">
    <location>
        <begin position="1"/>
        <end position="21"/>
    </location>
</feature>
<evidence type="ECO:0000313" key="2">
    <source>
        <dbReference type="EMBL" id="CDW76235.1"/>
    </source>
</evidence>
<sequence length="58" mass="6524">MPRVKQSNKLEVSYEEQEEKSRIPQATVGKMIPGLILESPETKIVNDDSLPTTVNLNQ</sequence>
<organism evidence="2 3">
    <name type="scientific">Stylonychia lemnae</name>
    <name type="common">Ciliate</name>
    <dbReference type="NCBI Taxonomy" id="5949"/>
    <lineage>
        <taxon>Eukaryota</taxon>
        <taxon>Sar</taxon>
        <taxon>Alveolata</taxon>
        <taxon>Ciliophora</taxon>
        <taxon>Intramacronucleata</taxon>
        <taxon>Spirotrichea</taxon>
        <taxon>Stichotrichia</taxon>
        <taxon>Sporadotrichida</taxon>
        <taxon>Oxytrichidae</taxon>
        <taxon>Stylonychinae</taxon>
        <taxon>Stylonychia</taxon>
    </lineage>
</organism>
<dbReference type="Proteomes" id="UP000039865">
    <property type="component" value="Unassembled WGS sequence"/>
</dbReference>
<evidence type="ECO:0000313" key="3">
    <source>
        <dbReference type="Proteomes" id="UP000039865"/>
    </source>
</evidence>